<keyword evidence="3" id="KW-1185">Reference proteome</keyword>
<dbReference type="EMBL" id="JBHMBW010000032">
    <property type="protein sequence ID" value="MFB9627450.1"/>
    <property type="molecule type" value="Genomic_DNA"/>
</dbReference>
<gene>
    <name evidence="2" type="ORF">ACFFSA_30585</name>
</gene>
<name>A0ABV5S6Z2_9ACTN</name>
<dbReference type="Pfam" id="PF13546">
    <property type="entry name" value="DDE_5"/>
    <property type="match status" value="1"/>
</dbReference>
<evidence type="ECO:0000259" key="1">
    <source>
        <dbReference type="Pfam" id="PF13546"/>
    </source>
</evidence>
<reference evidence="2 3" key="1">
    <citation type="submission" date="2024-09" db="EMBL/GenBank/DDBJ databases">
        <authorList>
            <person name="Sun Q."/>
            <person name="Mori K."/>
        </authorList>
    </citation>
    <scope>NUCLEOTIDE SEQUENCE [LARGE SCALE GENOMIC DNA]</scope>
    <source>
        <strain evidence="2 3">JCM 3143</strain>
    </source>
</reference>
<dbReference type="RefSeq" id="WP_345003108.1">
    <property type="nucleotide sequence ID" value="NZ_BAAAXV010000012.1"/>
</dbReference>
<comment type="caution">
    <text evidence="2">The sequence shown here is derived from an EMBL/GenBank/DDBJ whole genome shotgun (WGS) entry which is preliminary data.</text>
</comment>
<dbReference type="Proteomes" id="UP001589532">
    <property type="component" value="Unassembled WGS sequence"/>
</dbReference>
<accession>A0ABV5S6Z2</accession>
<organism evidence="2 3">
    <name type="scientific">Nonomuraea helvata</name>
    <dbReference type="NCBI Taxonomy" id="37484"/>
    <lineage>
        <taxon>Bacteria</taxon>
        <taxon>Bacillati</taxon>
        <taxon>Actinomycetota</taxon>
        <taxon>Actinomycetes</taxon>
        <taxon>Streptosporangiales</taxon>
        <taxon>Streptosporangiaceae</taxon>
        <taxon>Nonomuraea</taxon>
    </lineage>
</organism>
<proteinExistence type="predicted"/>
<feature type="domain" description="Transposase IS701-like DDE" evidence="1">
    <location>
        <begin position="22"/>
        <end position="137"/>
    </location>
</feature>
<sequence>MSVLNAAARVESLAVSSRFRTDFYGCLPARTDALFELAEALLCTECPVKTLVELALAPEHRRGHGALYDGLNSGRIEGARLRRSLSALPLPRAADGRIVLAVDVGPWLRSDAATSAERVFCHVYGRAVDGAGCVSFAGASSA</sequence>
<evidence type="ECO:0000313" key="2">
    <source>
        <dbReference type="EMBL" id="MFB9627450.1"/>
    </source>
</evidence>
<evidence type="ECO:0000313" key="3">
    <source>
        <dbReference type="Proteomes" id="UP001589532"/>
    </source>
</evidence>
<protein>
    <submittedName>
        <fullName evidence="2">Transposase</fullName>
    </submittedName>
</protein>
<dbReference type="InterPro" id="IPR038721">
    <property type="entry name" value="IS701-like_DDE_dom"/>
</dbReference>